<dbReference type="PANTHER" id="PTHR36108">
    <property type="entry name" value="COLOSSIN-B-RELATED"/>
    <property type="match status" value="1"/>
</dbReference>
<feature type="domain" description="SpaA-like prealbumin fold" evidence="11">
    <location>
        <begin position="3081"/>
        <end position="3179"/>
    </location>
</feature>
<dbReference type="GO" id="GO:0007155">
    <property type="term" value="P:cell adhesion"/>
    <property type="evidence" value="ECO:0007669"/>
    <property type="project" value="InterPro"/>
</dbReference>
<feature type="region of interest" description="Disordered" evidence="7">
    <location>
        <begin position="4281"/>
        <end position="4306"/>
    </location>
</feature>
<dbReference type="Pfam" id="PF18998">
    <property type="entry name" value="Flg_new_2"/>
    <property type="match status" value="4"/>
</dbReference>
<feature type="domain" description="Fibrinogen-binding" evidence="10">
    <location>
        <begin position="4025"/>
        <end position="4149"/>
    </location>
</feature>
<name>A0A233VP94_FINMA</name>
<keyword evidence="8" id="KW-0812">Transmembrane</keyword>
<feature type="domain" description="Bacterial repeat" evidence="13">
    <location>
        <begin position="2817"/>
        <end position="2895"/>
    </location>
</feature>
<dbReference type="Pfam" id="PF17961">
    <property type="entry name" value="Big_8"/>
    <property type="match status" value="2"/>
</dbReference>
<sequence length="4674" mass="521934">MKKIFDRLTALVMVMLMFIQSCVPAITSFAKEEELDKRYVIQKLETLKQDPYANFSLNLATVIDDKNLDTDTNVKFVLNTTNVNSNIKLLVRKDFSLYDERTFDTVEEAHKEFDRVDKSLKDQGLSLDVSVVQEDGKYRIHNNYVPQADKEDFGDDYKVYSLKVVDKFDFDKEGLFNKLPENLKSTEQHRLQLAEERRLQQDGEVPEGDKHNRTYIFDFKVDKTVDSKLTTIALNKDENNPLEVKQNADLFAAILDDKTYSTYQTEQLPAEVTSSIEHKKEVAKAKAEAEAKAKAEADAKAKKEADEKAKKEADEKAKKDAKAKEEADAKAKQEADKLKAEEAKKTEEQKAAEEKAKAEKDAKAKQEADAKAKEEAEKLKAEAEAKQKAEAEEKAKQEELAKKQAEVEAKKAAEEKAKKDLENKKLLGLVQDTEENQEEEPIIKKKETTEEVKKEPATPAERKQKAEEFDKALQDKKEDIKKSEDKKDANNKEDNKKSTDKKEVSKETKGLLEGIKEFFGLTNLQKADRELKAILSVKANGLKEVQALLSSFEAKYHLTKEEQAKLMEDNKDAIKALIEKDADKNFRPQMLMTAMESNDLTAAEKEKLSKKKFTIKTRFDASVANGDIPTTQTFTIKLDDKLTVNDPSTLRSITDKDGNVIANPIYNKTTNSITYKLENKITKDLQIPLEIPVDYNVDNIKVDSNGNFTVTNTVSGIGVEAPKDLVPQKIDRNGNSVGSIIEPGRKDVIQVIDDNNGDYKVNIDSNGTPVVENGEMKGINWSIRISSNQDLKALGLKLNLTTVKGSGLGEIQKAKLNGAELKDPDFTDQLEGKLGIVDSKHHNLNSSSQELLYTFYTPVKNKQDSYMLDISVLLKEKEKAGAVRLVQKEGYSQDRIDTATPTRVGINNRTTIQGEFTSNSTAKWTITDGISSGDGNLGLPLETRTLDNQTFETGKTAVYGLDENGKMVVKTVKGSTDGSVELKSVPFKNENPSGHQPVGNIAVYKLDTSLTNADKPNNYSVSGVSISRFRDLPIDQHWNLPKDHEKMPAQDIKVVDKSGNELGKTTVNEEDGKQRYFTVPNVEYWNINKKGEASFIDHKINQSFPTGNVTIGTKQYKYNENTSYYNYNDKNHFILNSLMEVDNKKPATFKIVKVDSKTGKKLQGANFHLLGSGVSVVTDAKGEATFTNISPGTYTFQETKAPKGYKLDGEEKKINISDDGNVNVSGKNVDFSQPVGKTEVVEHNKYPNWPDYMNAMHYEKVADNGDVEFYLYLKPQAPRQGGETDRNTRLDISIPGVNITDVKAYDVSPGYRAYVKSAMEKQTAGTLNLGSNVIGANHNKVITGTPNKLDNYTGRTCYQIYFPKERFAGDWGFLVKVKANISQNNSASLYYDWLTNEDTANQASIQKVVTLSKNTSGADDKPTITIKNTPFEKKPIEIFKFANTFTNGKRDRLSGAEFVLKDSEGNTIKNAFTDENGKASFGEHPEGKYFVYEVKAPDGYEKNGVYFEVEVNESQEVRYIARFENSSATPQPGQDYYIEKGKEIGEPSKKIVTSVNQWLDYNEGQAYSRGERPNVWEAYRYESLKYHADITLSSSNKGDRFEIQFDPNLDFTQYFNGFPKLKIKGKEVADPYFNYETNLLTYVFNKNTEGGAATATIDLIGMIPSKYYAKNTGTYPFTITVQPNQKGITGQTINKDINAFFDAHDSGDNQPVQNYYFREIYEENGEYYVDVISYYNVIGDRNPYKKVNPKTLNYNWITTNFQGGNITNWAGEGTEPRQVLDRVKIYRTEANVRVINDGPLTTLVNDYMPQSMGFRAEQEPNIYRPVFNASVDPNQNATISQNGITLIYDKGQINPNGKLIDNKNQPLKIKMPSINNGEGYVIEQRFKIPDIDAFNNKWRAFVMNNGNLKSAFASGANKSFAKGDQTGGETPKYYKEDVGVINKKYTAGQFKIIKSNKSDNSKLAGATFELTDANNNTIYRTSDKNGELSFTNLAPGSYTLKETRAPKDFIKSEKRWAVNVYSDGSVRIAQIGIVGSDESYFGNNENIIIMPVSNKPSGTKFRVYKKDSDGKALQGAEFTITKPNDSNFQAIKKSSNQNGLVEFDSLGEGTYLIEETKAPSGYNKLNKKWVLVIDKDGNKKVYNYRKNSSTTSNLSSILETEGVNWVDVAGRSLDGWNLYDNRYTGWTGNNVNPFKMGTRIVGINRKDKYVIQRYVINPEAVSIGATSATIHREKPEYPNMDWYKGDEAYQVYKLDKAVTGVISDIRLAEYGATEITRQVTKDVDNSRFGQPQRLKLNFPETDKPLVVDVKVPYKDESGGVGTGMDWTENGTTYWKSDYYERASVIKEASPVVSTDANIEGSYIGEGSLDVTNEFETFGFKLKKVKEDAKNSIIEGAKFKLTGPGEGGEEREITTGKDGIISFDKLRPGIYKLEETEPAPGYEKSNVDWTVRITSDGNKYIKVNKKKVNKKTDVTENANLVDPAFVDPNTNSTRVIRAAGIGTLLKDRQNSVAYGYNSNLLDTPTLVSMNEFFRGETVALANNGGLEISDESIPTPQRAASDWQKVDPNASVGRRDRIQDKDLANTKITEINKVDKKFRQVFLLKDDSSNTKREVQFHRQPEEYGINLSDGGKTTYKIYTVDPKSTLDNPIKIKDVTKACTQSFPTPTGKKQRIMSVIPATIRGPLYVEIETTYNPQFGIGLGVDYIYSKGTPPWGKDLTLWIADSYDAEASINKNLVSSYELNITNGANGKVIANKITGIKQGDNITLTVKPEDGYQLEKLTVAGVDVTSKVANGQYSFPMPASNVAVSATFKAKLYSVWTQSVEHGSINANPNKGLKAGDKVTITANPNPGYKLEKITYNDNNGQEQTISLPATGDITFTMPAYSVALTAHFVDDRPSYNVEVTQPQTGGTISANPTSAKEGETVSLSATPSEGYLLDKFVVTSNGQSITVDKNNQFKMPKSNVTVTATFNEKPKNVYPITVEPSQNGSVGVVSSATNGDTVTVSVNPNEYYELDTLTVTDKNGTPVQVNGLQFTMPESAVNISATFKQKEITGPQEGEIAIPSDGELIKITNKQTGLDLKIFKRDSNSRPLEGGKFTLKKTTDDKYTTVDTTFKAINGISGKDGKLVFKDKEGNEQTLALQPGYYVLEETESPSGYKKAQAPWKIHVYEDTSTNQLKAEYQGPDETPNSFVSSDKALHGYDPNAQEQSPIKTTDSGIKYAARMTHINTEGKTYIQRIYIDTRDYNGPVNVQIEPVIKREELDAPGQPPEIGYKGKYGVKTAYRSTYEIKGLAENPDKAKLNDIFRNYTIANDDVSVVNTARWRPFDWGFDEDQLNLDPGVYYIDVEGFYDDNITKDDVGKIEMKVDFMTPRYFWQADGFNQDNSQHFKLGGSYQAGAETFGSVYEEDTYVNGVLKKKGTPTPWGAQKPDGQKYPNWLSKEFKDQYGRNWKYGIVAVPYNGTDKTIDSVKTSINIKPLYTSTKTTQVGPEGMDIVNDEETYNITFSKHGRDNKDEDINGEDVTKRRLEGAVFKLQEYVINGYKDVEGSTISSAFNGYFGFRGLKPGRYQLIEVKAPEGYKPIDGPLLQFTVETIKTNSGKIVDPESGEVVDIKTINVKFSENDEKAYKLSDLNMVNPDDSNKIIKVSSVDSKKINIKDSKIVNPTTNAIVNLNDLIIVTANGHGYPIKQIKIIEGSSGYISLEYDKANGVYQYVPEKSTSEKDGKLVDFVTSATAKNMGKIINEKPGKGEITVKKVDQKGNAIKATDQLPGAIFRLTNKSTGVKDEKTVGADGTLKFTGLNIGDYRLEEIKSPDGYINNKQVWNFTVGGEGLDPYSGEAPQRRKDVSSSIQISESKLSVLNPESKKEGLLSDNQGEMHPHLGEVFEFANKYTIDSNLKINPGDYFVLQLSDNIDLHGVMENHITNLDIIADGVGTIAKADYNRKEGTITYTFTDYADTYSLVEFSNKLKAYINLNKVPSNSTESIGRGVIGHDMITNSINVVYDSMTAREKYLATDGYWYEKTENHLNLGSKIIKFNPDTGEFVHYYYVNRDRSNTARSTFYYSSDQNIDNLNIDYYFIGGSKENAKALMPDSFGVNEDKLLAPVRVGSRSYLGAGQEVSIDFNNGLNSNSSYILKVTGKVSGKDKSSYVGHGMLQFIDNPGRYVTRWDGHYAFNNDATARANLEIQAVNPENIIKFKKVDQDGKALKGATFQLQYKNNEGQWVVDASKDKTTGDDGVFEYTKLKPGSYRVMEITAPTGYKKAEDPVAVFDVDEHGRIIRKQKTHNPVSGTAEDASNNEEEDGTKPIEIVNKKEQKISFVKVDANNKETKLSGAEFKVFYKKEKTGEYSDTELKLYQNASGDKLVLNKDETAPTGYYEVDKFTTGKDGKIEFTFHENGYYALKETKAPSGYLTPRDYVKEFVVKDGKVQTEKYLTEMKVFKTKSWFYANGMHEVYNTDIRMNINPDHEKITYEQGKSKITLSGLPLNSEYYENNISSKTGININAKLVNKNNQNSSTKTYTVPLSQYGTDSKGNITIDLYGLVKELEKKTGDSFESENTIELSMSSTLALSTVLGINSNIEIGDGEDKINEDRTFHIGTKGDEKVDHSYKFTTSEEISKDKDTNYNPIQVENHKATFPHTGALGIFGFLIAGAIIMTTSYYKYRKKKREEALS</sequence>
<accession>A0A233VP94</accession>
<feature type="signal peptide" evidence="9">
    <location>
        <begin position="1"/>
        <end position="25"/>
    </location>
</feature>
<feature type="domain" description="SpaA-like prealbumin fold" evidence="11">
    <location>
        <begin position="1948"/>
        <end position="2026"/>
    </location>
</feature>
<protein>
    <submittedName>
        <fullName evidence="14">Peptidase</fullName>
    </submittedName>
</protein>
<feature type="region of interest" description="Disordered" evidence="7">
    <location>
        <begin position="297"/>
        <end position="506"/>
    </location>
</feature>
<feature type="domain" description="SpaA-like prealbumin fold" evidence="11">
    <location>
        <begin position="2060"/>
        <end position="2141"/>
    </location>
</feature>
<evidence type="ECO:0000256" key="7">
    <source>
        <dbReference type="SAM" id="MobiDB-lite"/>
    </source>
</evidence>
<feature type="domain" description="SDR-like Ig" evidence="12">
    <location>
        <begin position="3883"/>
        <end position="3982"/>
    </location>
</feature>
<feature type="domain" description="SpaA-like prealbumin fold" evidence="11">
    <location>
        <begin position="4196"/>
        <end position="4280"/>
    </location>
</feature>
<gene>
    <name evidence="14" type="ORF">B9N55_01375</name>
</gene>
<feature type="transmembrane region" description="Helical" evidence="8">
    <location>
        <begin position="4642"/>
        <end position="4662"/>
    </location>
</feature>
<keyword evidence="3" id="KW-0134">Cell wall</keyword>
<evidence type="ECO:0000256" key="3">
    <source>
        <dbReference type="ARBA" id="ARBA00022512"/>
    </source>
</evidence>
<keyword evidence="5 9" id="KW-0732">Signal</keyword>
<comment type="similarity">
    <text evidence="2">Belongs to the serine-aspartate repeat-containing protein (SDr) family.</text>
</comment>
<evidence type="ECO:0000256" key="5">
    <source>
        <dbReference type="ARBA" id="ARBA00022729"/>
    </source>
</evidence>
<dbReference type="Pfam" id="PF17802">
    <property type="entry name" value="SpaA"/>
    <property type="match status" value="10"/>
</dbReference>
<comment type="caution">
    <text evidence="14">The sequence shown here is derived from an EMBL/GenBank/DDBJ whole genome shotgun (WGS) entry which is preliminary data.</text>
</comment>
<dbReference type="InterPro" id="IPR041033">
    <property type="entry name" value="SpaA_PFL_dom_1"/>
</dbReference>
<feature type="domain" description="SpaA-like prealbumin fold" evidence="11">
    <location>
        <begin position="2382"/>
        <end position="2465"/>
    </location>
</feature>
<evidence type="ECO:0000256" key="6">
    <source>
        <dbReference type="ARBA" id="ARBA00023088"/>
    </source>
</evidence>
<evidence type="ECO:0000313" key="15">
    <source>
        <dbReference type="Proteomes" id="UP000215546"/>
    </source>
</evidence>
<proteinExistence type="inferred from homology"/>
<dbReference type="InterPro" id="IPR008966">
    <property type="entry name" value="Adhesion_dom_sf"/>
</dbReference>
<feature type="chain" id="PRO_5039054018" evidence="9">
    <location>
        <begin position="26"/>
        <end position="4674"/>
    </location>
</feature>
<feature type="domain" description="Bacterial repeat" evidence="13">
    <location>
        <begin position="2979"/>
        <end position="3051"/>
    </location>
</feature>
<dbReference type="Pfam" id="PF10425">
    <property type="entry name" value="SdrG_C_C"/>
    <property type="match status" value="1"/>
</dbReference>
<comment type="subcellular location">
    <subcellularLocation>
        <location evidence="1">Secreted</location>
        <location evidence="1">Cell wall</location>
        <topology evidence="1">Peptidoglycan-anchor</topology>
    </subcellularLocation>
</comment>
<feature type="domain" description="SpaA-like prealbumin fold" evidence="11">
    <location>
        <begin position="1148"/>
        <end position="1228"/>
    </location>
</feature>
<evidence type="ECO:0000256" key="9">
    <source>
        <dbReference type="SAM" id="SignalP"/>
    </source>
</evidence>
<reference evidence="15" key="1">
    <citation type="submission" date="2017-04" db="EMBL/GenBank/DDBJ databases">
        <title>Finegoldia magna isolated from orthopedic joint implant-associated infections.</title>
        <authorList>
            <person name="Bjorklund S."/>
            <person name="Bruggemann H."/>
            <person name="Jensen A."/>
            <person name="Hellmark B."/>
            <person name="Soderquist B."/>
        </authorList>
    </citation>
    <scope>NUCLEOTIDE SEQUENCE [LARGE SCALE GENOMIC DNA]</scope>
    <source>
        <strain evidence="15">12T273</strain>
    </source>
</reference>
<evidence type="ECO:0000256" key="1">
    <source>
        <dbReference type="ARBA" id="ARBA00004168"/>
    </source>
</evidence>
<dbReference type="InterPro" id="IPR011252">
    <property type="entry name" value="Fibrogen-bd_dom1"/>
</dbReference>
<evidence type="ECO:0000259" key="12">
    <source>
        <dbReference type="Pfam" id="PF17961"/>
    </source>
</evidence>
<dbReference type="InterPro" id="IPR044060">
    <property type="entry name" value="Bacterial_rp_domain"/>
</dbReference>
<dbReference type="Proteomes" id="UP000215546">
    <property type="component" value="Unassembled WGS sequence"/>
</dbReference>
<keyword evidence="8" id="KW-0472">Membrane</keyword>
<dbReference type="Gene3D" id="2.60.40.10">
    <property type="entry name" value="Immunoglobulins"/>
    <property type="match status" value="10"/>
</dbReference>
<dbReference type="PANTHER" id="PTHR36108:SF13">
    <property type="entry name" value="COLOSSIN-B-RELATED"/>
    <property type="match status" value="1"/>
</dbReference>
<evidence type="ECO:0000256" key="8">
    <source>
        <dbReference type="SAM" id="Phobius"/>
    </source>
</evidence>
<dbReference type="InterPro" id="IPR011266">
    <property type="entry name" value="Adhesin_Fg-bd_dom_2"/>
</dbReference>
<keyword evidence="4" id="KW-0964">Secreted</keyword>
<feature type="region of interest" description="Disordered" evidence="7">
    <location>
        <begin position="2906"/>
        <end position="2925"/>
    </location>
</feature>
<dbReference type="Gene3D" id="2.60.40.1280">
    <property type="match status" value="3"/>
</dbReference>
<evidence type="ECO:0000256" key="4">
    <source>
        <dbReference type="ARBA" id="ARBA00022525"/>
    </source>
</evidence>
<feature type="domain" description="SpaA-like prealbumin fold" evidence="11">
    <location>
        <begin position="3522"/>
        <end position="3596"/>
    </location>
</feature>
<feature type="domain" description="Bacterial repeat" evidence="13">
    <location>
        <begin position="2740"/>
        <end position="2815"/>
    </location>
</feature>
<dbReference type="EMBL" id="NDYE01000004">
    <property type="protein sequence ID" value="OXZ34215.1"/>
    <property type="molecule type" value="Genomic_DNA"/>
</dbReference>
<evidence type="ECO:0000259" key="11">
    <source>
        <dbReference type="Pfam" id="PF17802"/>
    </source>
</evidence>
<feature type="compositionally biased region" description="Basic and acidic residues" evidence="7">
    <location>
        <begin position="441"/>
        <end position="506"/>
    </location>
</feature>
<evidence type="ECO:0000259" key="13">
    <source>
        <dbReference type="Pfam" id="PF18998"/>
    </source>
</evidence>
<feature type="domain" description="SpaA-like prealbumin fold" evidence="11">
    <location>
        <begin position="4317"/>
        <end position="4430"/>
    </location>
</feature>
<organism evidence="14 15">
    <name type="scientific">Finegoldia magna</name>
    <name type="common">Peptostreptococcus magnus</name>
    <dbReference type="NCBI Taxonomy" id="1260"/>
    <lineage>
        <taxon>Bacteria</taxon>
        <taxon>Bacillati</taxon>
        <taxon>Bacillota</taxon>
        <taxon>Tissierellia</taxon>
        <taxon>Tissierellales</taxon>
        <taxon>Peptoniphilaceae</taxon>
        <taxon>Finegoldia</taxon>
    </lineage>
</organism>
<keyword evidence="6" id="KW-0572">Peptidoglycan-anchor</keyword>
<dbReference type="PROSITE" id="PS51257">
    <property type="entry name" value="PROKAR_LIPOPROTEIN"/>
    <property type="match status" value="1"/>
</dbReference>
<evidence type="ECO:0000259" key="10">
    <source>
        <dbReference type="Pfam" id="PF10425"/>
    </source>
</evidence>
<evidence type="ECO:0000256" key="2">
    <source>
        <dbReference type="ARBA" id="ARBA00007257"/>
    </source>
</evidence>
<dbReference type="InterPro" id="IPR041171">
    <property type="entry name" value="SDR_Ig"/>
</dbReference>
<feature type="compositionally biased region" description="Basic and acidic residues" evidence="7">
    <location>
        <begin position="297"/>
        <end position="425"/>
    </location>
</feature>
<feature type="compositionally biased region" description="Polar residues" evidence="7">
    <location>
        <begin position="2906"/>
        <end position="2919"/>
    </location>
</feature>
<dbReference type="InterPro" id="IPR013783">
    <property type="entry name" value="Ig-like_fold"/>
</dbReference>
<feature type="domain" description="Bacterial repeat" evidence="13">
    <location>
        <begin position="2901"/>
        <end position="2974"/>
    </location>
</feature>
<feature type="domain" description="SDR-like Ig" evidence="12">
    <location>
        <begin position="611"/>
        <end position="706"/>
    </location>
</feature>
<feature type="domain" description="SpaA-like prealbumin fold" evidence="11">
    <location>
        <begin position="3750"/>
        <end position="3829"/>
    </location>
</feature>
<dbReference type="RefSeq" id="WP_094208010.1">
    <property type="nucleotide sequence ID" value="NZ_NDYE01000004.1"/>
</dbReference>
<dbReference type="Gene3D" id="2.60.40.1290">
    <property type="match status" value="2"/>
</dbReference>
<evidence type="ECO:0000313" key="14">
    <source>
        <dbReference type="EMBL" id="OXZ34215.1"/>
    </source>
</evidence>
<feature type="region of interest" description="Disordered" evidence="7">
    <location>
        <begin position="2550"/>
        <end position="2570"/>
    </location>
</feature>
<keyword evidence="8" id="KW-1133">Transmembrane helix</keyword>
<feature type="domain" description="SpaA-like prealbumin fold" evidence="11">
    <location>
        <begin position="1450"/>
        <end position="1516"/>
    </location>
</feature>
<dbReference type="SUPFAM" id="SSF49478">
    <property type="entry name" value="Cna protein B-type domain"/>
    <property type="match status" value="7"/>
</dbReference>
<dbReference type="SUPFAM" id="SSF49401">
    <property type="entry name" value="Bacterial adhesins"/>
    <property type="match status" value="4"/>
</dbReference>